<gene>
    <name evidence="4" type="ORF">DLAC_08786</name>
</gene>
<dbReference type="InterPro" id="IPR035969">
    <property type="entry name" value="Rab-GAP_TBC_sf"/>
</dbReference>
<dbReference type="FunCoup" id="A0A151Z8D0">
    <property type="interactions" value="278"/>
</dbReference>
<evidence type="ECO:0000259" key="3">
    <source>
        <dbReference type="PROSITE" id="PS50086"/>
    </source>
</evidence>
<dbReference type="PANTHER" id="PTHR20913">
    <property type="entry name" value="TBC1 DOMAIN FAMILY MEMBER 20/GTPASE"/>
    <property type="match status" value="1"/>
</dbReference>
<dbReference type="EMBL" id="LODT01000037">
    <property type="protein sequence ID" value="KYQ90188.1"/>
    <property type="molecule type" value="Genomic_DNA"/>
</dbReference>
<keyword evidence="5" id="KW-1185">Reference proteome</keyword>
<dbReference type="OrthoDB" id="206700at2759"/>
<feature type="domain" description="Rab-GAP TBC" evidence="3">
    <location>
        <begin position="40"/>
        <end position="223"/>
    </location>
</feature>
<name>A0A151Z8D0_TIELA</name>
<dbReference type="Pfam" id="PF00566">
    <property type="entry name" value="RabGAP-TBC"/>
    <property type="match status" value="1"/>
</dbReference>
<dbReference type="SMART" id="SM00164">
    <property type="entry name" value="TBC"/>
    <property type="match status" value="1"/>
</dbReference>
<organism evidence="4 5">
    <name type="scientific">Tieghemostelium lacteum</name>
    <name type="common">Slime mold</name>
    <name type="synonym">Dictyostelium lacteum</name>
    <dbReference type="NCBI Taxonomy" id="361077"/>
    <lineage>
        <taxon>Eukaryota</taxon>
        <taxon>Amoebozoa</taxon>
        <taxon>Evosea</taxon>
        <taxon>Eumycetozoa</taxon>
        <taxon>Dictyostelia</taxon>
        <taxon>Dictyosteliales</taxon>
        <taxon>Raperosteliaceae</taxon>
        <taxon>Tieghemostelium</taxon>
    </lineage>
</organism>
<keyword evidence="1" id="KW-0343">GTPase activation</keyword>
<dbReference type="Gene3D" id="1.10.472.80">
    <property type="entry name" value="Ypt/Rab-GAP domain of gyp1p, domain 3"/>
    <property type="match status" value="1"/>
</dbReference>
<keyword evidence="2" id="KW-1133">Transmembrane helix</keyword>
<dbReference type="PANTHER" id="PTHR20913:SF7">
    <property type="entry name" value="RE60063P"/>
    <property type="match status" value="1"/>
</dbReference>
<proteinExistence type="predicted"/>
<dbReference type="PROSITE" id="PS50086">
    <property type="entry name" value="TBC_RABGAP"/>
    <property type="match status" value="1"/>
</dbReference>
<evidence type="ECO:0000313" key="4">
    <source>
        <dbReference type="EMBL" id="KYQ90188.1"/>
    </source>
</evidence>
<sequence length="424" mass="49377">MFTDRERNEAKKIRIIQGYLNQSPIDIDGLKQCSVSEFGFVNAALRRRIWPLLLNIDTKNLIQHRQKIIDHPETDQVLKDVERSMWRFTKGKSQLRNRKKPELMNIVNAILSIHKELHYFQGYHEIGSVLLLVTDESLAFAMLERLSLYHFRDCMYPTFASVLNILHLLFPLIQQINTQLYNFIIQSQVQPLFAISWVLTWFSHNLEELEYASRVYDFFLSSHPLASLYFSAVVIDYLKDGLLDLECSYDTVHAYFTHLPENLPLDHLIKQTNDLLLKIPPNKLQSKSKIHLGEESPMNRYPYDWMKKQIINSKLTTSKKYQSEQYRNNADKKRSYSTANQIYKYTFFVVFGSISLLSVFVYLSIRSPSTTAHLQFLINQYLPNNIISNFIQQYSSNSSSSSSQSIANVIVNQTTSLINSNSTN</sequence>
<dbReference type="OMA" id="VYMFAQI"/>
<dbReference type="AlphaFoldDB" id="A0A151Z8D0"/>
<evidence type="ECO:0000256" key="2">
    <source>
        <dbReference type="SAM" id="Phobius"/>
    </source>
</evidence>
<feature type="transmembrane region" description="Helical" evidence="2">
    <location>
        <begin position="342"/>
        <end position="365"/>
    </location>
</feature>
<dbReference type="GO" id="GO:0006888">
    <property type="term" value="P:endoplasmic reticulum to Golgi vesicle-mediated transport"/>
    <property type="evidence" value="ECO:0007669"/>
    <property type="project" value="TreeGrafter"/>
</dbReference>
<dbReference type="Gene3D" id="1.10.8.1310">
    <property type="match status" value="1"/>
</dbReference>
<dbReference type="FunFam" id="1.10.8.1310:FF:000005">
    <property type="entry name" value="GTPase-activating protein gyp10"/>
    <property type="match status" value="1"/>
</dbReference>
<dbReference type="InterPro" id="IPR045913">
    <property type="entry name" value="TBC20/Gyp8-like"/>
</dbReference>
<keyword evidence="2" id="KW-0472">Membrane</keyword>
<dbReference type="InParanoid" id="A0A151Z8D0"/>
<reference evidence="4 5" key="1">
    <citation type="submission" date="2015-12" db="EMBL/GenBank/DDBJ databases">
        <title>Dictyostelia acquired genes for synthesis and detection of signals that induce cell-type specialization by lateral gene transfer from prokaryotes.</title>
        <authorList>
            <person name="Gloeckner G."/>
            <person name="Schaap P."/>
        </authorList>
    </citation>
    <scope>NUCLEOTIDE SEQUENCE [LARGE SCALE GENOMIC DNA]</scope>
    <source>
        <strain evidence="4 5">TK</strain>
    </source>
</reference>
<dbReference type="Proteomes" id="UP000076078">
    <property type="component" value="Unassembled WGS sequence"/>
</dbReference>
<dbReference type="GO" id="GO:0005789">
    <property type="term" value="C:endoplasmic reticulum membrane"/>
    <property type="evidence" value="ECO:0007669"/>
    <property type="project" value="TreeGrafter"/>
</dbReference>
<comment type="caution">
    <text evidence="4">The sequence shown here is derived from an EMBL/GenBank/DDBJ whole genome shotgun (WGS) entry which is preliminary data.</text>
</comment>
<dbReference type="GO" id="GO:0005096">
    <property type="term" value="F:GTPase activator activity"/>
    <property type="evidence" value="ECO:0007669"/>
    <property type="project" value="UniProtKB-KW"/>
</dbReference>
<dbReference type="InterPro" id="IPR000195">
    <property type="entry name" value="Rab-GAP-TBC_dom"/>
</dbReference>
<accession>A0A151Z8D0</accession>
<evidence type="ECO:0000256" key="1">
    <source>
        <dbReference type="ARBA" id="ARBA00022468"/>
    </source>
</evidence>
<dbReference type="STRING" id="361077.A0A151Z8D0"/>
<evidence type="ECO:0000313" key="5">
    <source>
        <dbReference type="Proteomes" id="UP000076078"/>
    </source>
</evidence>
<dbReference type="SUPFAM" id="SSF47923">
    <property type="entry name" value="Ypt/Rab-GAP domain of gyp1p"/>
    <property type="match status" value="2"/>
</dbReference>
<keyword evidence="2" id="KW-0812">Transmembrane</keyword>
<protein>
    <submittedName>
        <fullName evidence="4">RabGAP/TBC domain-containing protein</fullName>
    </submittedName>
</protein>